<dbReference type="PANTHER" id="PTHR42901:SF1">
    <property type="entry name" value="ALCOHOL DEHYDROGENASE"/>
    <property type="match status" value="1"/>
</dbReference>
<protein>
    <submittedName>
        <fullName evidence="4">SDR family oxidoreductase</fullName>
        <ecNumber evidence="4">1.-.-.-</ecNumber>
    </submittedName>
</protein>
<accession>A0ABT7UC16</accession>
<name>A0ABT7UC16_9FIRM</name>
<dbReference type="CDD" id="cd05233">
    <property type="entry name" value="SDR_c"/>
    <property type="match status" value="1"/>
</dbReference>
<dbReference type="EC" id="1.-.-.-" evidence="4"/>
<dbReference type="SUPFAM" id="SSF51735">
    <property type="entry name" value="NAD(P)-binding Rossmann-fold domains"/>
    <property type="match status" value="1"/>
</dbReference>
<sequence>MKALITGASSGIGREIARQLSAMGIDVILVARRMTRLQELKEELEGNVQIICMDLRDALSCRMLYERLREEDIDILVNNAGFGVYGAFDETDLDKELAMIDVNVRAVHILTKLFLRDFIARDYGYILNVASIAGYLPGPLMAGYYASKAYVLRLSEAIYGELRRKKSNVHITALCPGPVQTEFNQVANVRFRIKGKKASDVAYQAINGMFGERREVIPGMLMKCARLLTRVTPTRLQLRTSYFIQHRKTKQ</sequence>
<evidence type="ECO:0000313" key="4">
    <source>
        <dbReference type="EMBL" id="MDM8157169.1"/>
    </source>
</evidence>
<dbReference type="InterPro" id="IPR036291">
    <property type="entry name" value="NAD(P)-bd_dom_sf"/>
</dbReference>
<dbReference type="PRINTS" id="PR00081">
    <property type="entry name" value="GDHRDH"/>
</dbReference>
<gene>
    <name evidence="4" type="ORF">QUV96_05885</name>
</gene>
<dbReference type="Gene3D" id="3.40.50.720">
    <property type="entry name" value="NAD(P)-binding Rossmann-like Domain"/>
    <property type="match status" value="1"/>
</dbReference>
<reference evidence="4" key="1">
    <citation type="submission" date="2023-06" db="EMBL/GenBank/DDBJ databases">
        <title>Identification and characterization of horizontal gene transfer across gut microbiota members of farm animals based on homology search.</title>
        <authorList>
            <person name="Schwarzerova J."/>
            <person name="Nykrynova M."/>
            <person name="Jureckova K."/>
            <person name="Cejkova D."/>
            <person name="Rychlik I."/>
        </authorList>
    </citation>
    <scope>NUCLEOTIDE SEQUENCE</scope>
    <source>
        <strain evidence="4">ET39</strain>
    </source>
</reference>
<dbReference type="RefSeq" id="WP_289607631.1">
    <property type="nucleotide sequence ID" value="NZ_JAUDCG010000020.1"/>
</dbReference>
<dbReference type="GO" id="GO:0016491">
    <property type="term" value="F:oxidoreductase activity"/>
    <property type="evidence" value="ECO:0007669"/>
    <property type="project" value="UniProtKB-KW"/>
</dbReference>
<evidence type="ECO:0000256" key="2">
    <source>
        <dbReference type="ARBA" id="ARBA00023002"/>
    </source>
</evidence>
<keyword evidence="2 4" id="KW-0560">Oxidoreductase</keyword>
<dbReference type="PIRSF" id="PIRSF000126">
    <property type="entry name" value="11-beta-HSD1"/>
    <property type="match status" value="1"/>
</dbReference>
<comment type="caution">
    <text evidence="4">The sequence shown here is derived from an EMBL/GenBank/DDBJ whole genome shotgun (WGS) entry which is preliminary data.</text>
</comment>
<proteinExistence type="inferred from homology"/>
<organism evidence="4 5">
    <name type="scientific">Amedibacillus dolichus</name>
    <dbReference type="NCBI Taxonomy" id="31971"/>
    <lineage>
        <taxon>Bacteria</taxon>
        <taxon>Bacillati</taxon>
        <taxon>Bacillota</taxon>
        <taxon>Erysipelotrichia</taxon>
        <taxon>Erysipelotrichales</taxon>
        <taxon>Erysipelotrichaceae</taxon>
        <taxon>Amedibacillus</taxon>
    </lineage>
</organism>
<dbReference type="PRINTS" id="PR00080">
    <property type="entry name" value="SDRFAMILY"/>
</dbReference>
<evidence type="ECO:0000313" key="5">
    <source>
        <dbReference type="Proteomes" id="UP001529340"/>
    </source>
</evidence>
<comment type="similarity">
    <text evidence="1 3">Belongs to the short-chain dehydrogenases/reductases (SDR) family.</text>
</comment>
<dbReference type="EMBL" id="JAUDCG010000020">
    <property type="protein sequence ID" value="MDM8157169.1"/>
    <property type="molecule type" value="Genomic_DNA"/>
</dbReference>
<dbReference type="InterPro" id="IPR002347">
    <property type="entry name" value="SDR_fam"/>
</dbReference>
<reference evidence="4" key="2">
    <citation type="submission" date="2023-06" db="EMBL/GenBank/DDBJ databases">
        <authorList>
            <person name="Zeman M."/>
            <person name="Kubasova T."/>
            <person name="Jahodarova E."/>
            <person name="Nykrynova M."/>
            <person name="Rychlik I."/>
        </authorList>
    </citation>
    <scope>NUCLEOTIDE SEQUENCE</scope>
    <source>
        <strain evidence="4">ET39</strain>
    </source>
</reference>
<evidence type="ECO:0000256" key="1">
    <source>
        <dbReference type="ARBA" id="ARBA00006484"/>
    </source>
</evidence>
<keyword evidence="5" id="KW-1185">Reference proteome</keyword>
<dbReference type="Proteomes" id="UP001529340">
    <property type="component" value="Unassembled WGS sequence"/>
</dbReference>
<dbReference type="PANTHER" id="PTHR42901">
    <property type="entry name" value="ALCOHOL DEHYDROGENASE"/>
    <property type="match status" value="1"/>
</dbReference>
<evidence type="ECO:0000256" key="3">
    <source>
        <dbReference type="RuleBase" id="RU000363"/>
    </source>
</evidence>
<dbReference type="Pfam" id="PF00106">
    <property type="entry name" value="adh_short"/>
    <property type="match status" value="1"/>
</dbReference>